<proteinExistence type="predicted"/>
<keyword evidence="2" id="KW-1185">Reference proteome</keyword>
<protein>
    <submittedName>
        <fullName evidence="1">Uncharacterized protein</fullName>
    </submittedName>
</protein>
<gene>
    <name evidence="1" type="ORF">NDU88_005414</name>
</gene>
<sequence length="98" mass="10414">MSGRAEPLEPARRAHCCLSLRGTFLLRPLAFGPRGTPEEQLSGGAGPLEPARKAHCCLLLGGTFLLRPLAFGPRGTPEEQLSGGAGPWNQRVKRIAVS</sequence>
<dbReference type="EMBL" id="JANPWB010000007">
    <property type="protein sequence ID" value="KAJ1173584.1"/>
    <property type="molecule type" value="Genomic_DNA"/>
</dbReference>
<evidence type="ECO:0000313" key="2">
    <source>
        <dbReference type="Proteomes" id="UP001066276"/>
    </source>
</evidence>
<organism evidence="1 2">
    <name type="scientific">Pleurodeles waltl</name>
    <name type="common">Iberian ribbed newt</name>
    <dbReference type="NCBI Taxonomy" id="8319"/>
    <lineage>
        <taxon>Eukaryota</taxon>
        <taxon>Metazoa</taxon>
        <taxon>Chordata</taxon>
        <taxon>Craniata</taxon>
        <taxon>Vertebrata</taxon>
        <taxon>Euteleostomi</taxon>
        <taxon>Amphibia</taxon>
        <taxon>Batrachia</taxon>
        <taxon>Caudata</taxon>
        <taxon>Salamandroidea</taxon>
        <taxon>Salamandridae</taxon>
        <taxon>Pleurodelinae</taxon>
        <taxon>Pleurodeles</taxon>
    </lineage>
</organism>
<accession>A0AAV7TAM0</accession>
<dbReference type="AlphaFoldDB" id="A0AAV7TAM0"/>
<evidence type="ECO:0000313" key="1">
    <source>
        <dbReference type="EMBL" id="KAJ1173584.1"/>
    </source>
</evidence>
<dbReference type="Proteomes" id="UP001066276">
    <property type="component" value="Chromosome 4_1"/>
</dbReference>
<reference evidence="1" key="1">
    <citation type="journal article" date="2022" name="bioRxiv">
        <title>Sequencing and chromosome-scale assembly of the giantPleurodeles waltlgenome.</title>
        <authorList>
            <person name="Brown T."/>
            <person name="Elewa A."/>
            <person name="Iarovenko S."/>
            <person name="Subramanian E."/>
            <person name="Araus A.J."/>
            <person name="Petzold A."/>
            <person name="Susuki M."/>
            <person name="Suzuki K.-i.T."/>
            <person name="Hayashi T."/>
            <person name="Toyoda A."/>
            <person name="Oliveira C."/>
            <person name="Osipova E."/>
            <person name="Leigh N.D."/>
            <person name="Simon A."/>
            <person name="Yun M.H."/>
        </authorList>
    </citation>
    <scope>NUCLEOTIDE SEQUENCE</scope>
    <source>
        <strain evidence="1">20211129_DDA</strain>
        <tissue evidence="1">Liver</tissue>
    </source>
</reference>
<comment type="caution">
    <text evidence="1">The sequence shown here is derived from an EMBL/GenBank/DDBJ whole genome shotgun (WGS) entry which is preliminary data.</text>
</comment>
<name>A0AAV7TAM0_PLEWA</name>